<reference evidence="2 3" key="1">
    <citation type="submission" date="2020-04" db="EMBL/GenBank/DDBJ databases">
        <title>Draft genome of Pyxidicoccus fallax type strain.</title>
        <authorList>
            <person name="Whitworth D.E."/>
        </authorList>
    </citation>
    <scope>NUCLEOTIDE SEQUENCE [LARGE SCALE GENOMIC DNA]</scope>
    <source>
        <strain evidence="2 3">DSM 14698</strain>
    </source>
</reference>
<dbReference type="AlphaFoldDB" id="A0A848LX52"/>
<sequence length="137" mass="14489">MPRLIPLLALIVLSLGLSSCTEEDVCAQISTCAGCASEYVASSCKWCPSDNSCSAYGEESACSYSELKDDVSECGGTSGACDKPYSGPTADPQSSVFCQAAYNYRCQGRTSEANDNCRIYAQLKEDSPGIPTCPYCP</sequence>
<gene>
    <name evidence="2" type="ORF">HG543_44385</name>
</gene>
<organism evidence="2 3">
    <name type="scientific">Pyxidicoccus fallax</name>
    <dbReference type="NCBI Taxonomy" id="394095"/>
    <lineage>
        <taxon>Bacteria</taxon>
        <taxon>Pseudomonadati</taxon>
        <taxon>Myxococcota</taxon>
        <taxon>Myxococcia</taxon>
        <taxon>Myxococcales</taxon>
        <taxon>Cystobacterineae</taxon>
        <taxon>Myxococcaceae</taxon>
        <taxon>Pyxidicoccus</taxon>
    </lineage>
</organism>
<dbReference type="EMBL" id="JABBJJ010000357">
    <property type="protein sequence ID" value="NMO21844.1"/>
    <property type="molecule type" value="Genomic_DNA"/>
</dbReference>
<name>A0A848LX52_9BACT</name>
<evidence type="ECO:0000256" key="1">
    <source>
        <dbReference type="SAM" id="SignalP"/>
    </source>
</evidence>
<feature type="chain" id="PRO_5032817963" description="Lipoprotein" evidence="1">
    <location>
        <begin position="20"/>
        <end position="137"/>
    </location>
</feature>
<keyword evidence="1" id="KW-0732">Signal</keyword>
<proteinExistence type="predicted"/>
<dbReference type="Proteomes" id="UP000518300">
    <property type="component" value="Unassembled WGS sequence"/>
</dbReference>
<dbReference type="PROSITE" id="PS51257">
    <property type="entry name" value="PROKAR_LIPOPROTEIN"/>
    <property type="match status" value="1"/>
</dbReference>
<feature type="signal peptide" evidence="1">
    <location>
        <begin position="1"/>
        <end position="19"/>
    </location>
</feature>
<evidence type="ECO:0008006" key="4">
    <source>
        <dbReference type="Google" id="ProtNLM"/>
    </source>
</evidence>
<dbReference type="RefSeq" id="WP_169351016.1">
    <property type="nucleotide sequence ID" value="NZ_JABBJJ010000357.1"/>
</dbReference>
<keyword evidence="3" id="KW-1185">Reference proteome</keyword>
<evidence type="ECO:0000313" key="3">
    <source>
        <dbReference type="Proteomes" id="UP000518300"/>
    </source>
</evidence>
<accession>A0A848LX52</accession>
<protein>
    <recommendedName>
        <fullName evidence="4">Lipoprotein</fullName>
    </recommendedName>
</protein>
<comment type="caution">
    <text evidence="2">The sequence shown here is derived from an EMBL/GenBank/DDBJ whole genome shotgun (WGS) entry which is preliminary data.</text>
</comment>
<evidence type="ECO:0000313" key="2">
    <source>
        <dbReference type="EMBL" id="NMO21844.1"/>
    </source>
</evidence>